<dbReference type="Pfam" id="PF01061">
    <property type="entry name" value="ABC2_membrane"/>
    <property type="match status" value="1"/>
</dbReference>
<feature type="transmembrane region" description="Helical" evidence="5">
    <location>
        <begin position="144"/>
        <end position="166"/>
    </location>
</feature>
<feature type="transmembrane region" description="Helical" evidence="5">
    <location>
        <begin position="28"/>
        <end position="47"/>
    </location>
</feature>
<dbReference type="PROSITE" id="PS51012">
    <property type="entry name" value="ABC_TM2"/>
    <property type="match status" value="1"/>
</dbReference>
<evidence type="ECO:0000256" key="3">
    <source>
        <dbReference type="ARBA" id="ARBA00022989"/>
    </source>
</evidence>
<keyword evidence="8" id="KW-1185">Reference proteome</keyword>
<proteinExistence type="inferred from homology"/>
<dbReference type="AlphaFoldDB" id="B8I969"/>
<gene>
    <name evidence="7" type="ordered locus">Ccel_0967</name>
</gene>
<dbReference type="eggNOG" id="COG0842">
    <property type="taxonomic scope" value="Bacteria"/>
</dbReference>
<dbReference type="PRINTS" id="PR00164">
    <property type="entry name" value="ABC2TRNSPORT"/>
</dbReference>
<comment type="subcellular location">
    <subcellularLocation>
        <location evidence="5">Cell membrane</location>
        <topology evidence="5">Multi-pass membrane protein</topology>
    </subcellularLocation>
    <subcellularLocation>
        <location evidence="1">Membrane</location>
        <topology evidence="1">Multi-pass membrane protein</topology>
    </subcellularLocation>
</comment>
<dbReference type="HOGENOM" id="CLU_039483_3_0_9"/>
<feature type="transmembrane region" description="Helical" evidence="5">
    <location>
        <begin position="67"/>
        <end position="90"/>
    </location>
</feature>
<comment type="similarity">
    <text evidence="5">Belongs to the ABC-2 integral membrane protein family.</text>
</comment>
<evidence type="ECO:0000313" key="7">
    <source>
        <dbReference type="EMBL" id="ACL75329.1"/>
    </source>
</evidence>
<evidence type="ECO:0000313" key="8">
    <source>
        <dbReference type="Proteomes" id="UP000001349"/>
    </source>
</evidence>
<keyword evidence="2 5" id="KW-0812">Transmembrane</keyword>
<evidence type="ECO:0000259" key="6">
    <source>
        <dbReference type="PROSITE" id="PS51012"/>
    </source>
</evidence>
<feature type="domain" description="ABC transmembrane type-2" evidence="6">
    <location>
        <begin position="28"/>
        <end position="255"/>
    </location>
</feature>
<feature type="transmembrane region" description="Helical" evidence="5">
    <location>
        <begin position="119"/>
        <end position="138"/>
    </location>
</feature>
<evidence type="ECO:0000256" key="1">
    <source>
        <dbReference type="ARBA" id="ARBA00004141"/>
    </source>
</evidence>
<keyword evidence="4 5" id="KW-0472">Membrane</keyword>
<reference evidence="7 8" key="1">
    <citation type="submission" date="2009-01" db="EMBL/GenBank/DDBJ databases">
        <title>Complete sequence of Clostridium cellulolyticum H10.</title>
        <authorList>
            <consortium name="US DOE Joint Genome Institute"/>
            <person name="Lucas S."/>
            <person name="Copeland A."/>
            <person name="Lapidus A."/>
            <person name="Glavina del Rio T."/>
            <person name="Dalin E."/>
            <person name="Tice H."/>
            <person name="Bruce D."/>
            <person name="Goodwin L."/>
            <person name="Pitluck S."/>
            <person name="Chertkov O."/>
            <person name="Saunders E."/>
            <person name="Brettin T."/>
            <person name="Detter J.C."/>
            <person name="Han C."/>
            <person name="Larimer F."/>
            <person name="Land M."/>
            <person name="Hauser L."/>
            <person name="Kyrpides N."/>
            <person name="Ivanova N."/>
            <person name="Zhou J."/>
            <person name="Richardson P."/>
        </authorList>
    </citation>
    <scope>NUCLEOTIDE SEQUENCE [LARGE SCALE GENOMIC DNA]</scope>
    <source>
        <strain evidence="8">ATCC 35319 / DSM 5812 / JCM 6584 / H10</strain>
    </source>
</reference>
<dbReference type="PIRSF" id="PIRSF006648">
    <property type="entry name" value="DrrB"/>
    <property type="match status" value="1"/>
</dbReference>
<dbReference type="KEGG" id="cce:Ccel_0967"/>
<dbReference type="Proteomes" id="UP000001349">
    <property type="component" value="Chromosome"/>
</dbReference>
<dbReference type="InterPro" id="IPR047817">
    <property type="entry name" value="ABC2_TM_bact-type"/>
</dbReference>
<dbReference type="PANTHER" id="PTHR43229">
    <property type="entry name" value="NODULATION PROTEIN J"/>
    <property type="match status" value="1"/>
</dbReference>
<feature type="transmembrane region" description="Helical" evidence="5">
    <location>
        <begin position="173"/>
        <end position="196"/>
    </location>
</feature>
<name>B8I969_RUMCH</name>
<dbReference type="OrthoDB" id="9788252at2"/>
<dbReference type="InterPro" id="IPR051784">
    <property type="entry name" value="Nod_factor_ABC_transporter"/>
</dbReference>
<dbReference type="InterPro" id="IPR000412">
    <property type="entry name" value="ABC_2_transport"/>
</dbReference>
<keyword evidence="3 5" id="KW-1133">Transmembrane helix</keyword>
<evidence type="ECO:0000256" key="5">
    <source>
        <dbReference type="RuleBase" id="RU361157"/>
    </source>
</evidence>
<protein>
    <recommendedName>
        <fullName evidence="5">Transport permease protein</fullName>
    </recommendedName>
</protein>
<feature type="transmembrane region" description="Helical" evidence="5">
    <location>
        <begin position="230"/>
        <end position="252"/>
    </location>
</feature>
<accession>B8I969</accession>
<evidence type="ECO:0000256" key="2">
    <source>
        <dbReference type="ARBA" id="ARBA00022692"/>
    </source>
</evidence>
<dbReference type="PANTHER" id="PTHR43229:SF2">
    <property type="entry name" value="NODULATION PROTEIN J"/>
    <property type="match status" value="1"/>
</dbReference>
<organism evidence="7 8">
    <name type="scientific">Ruminiclostridium cellulolyticum (strain ATCC 35319 / DSM 5812 / JCM 6584 / H10)</name>
    <name type="common">Clostridium cellulolyticum</name>
    <dbReference type="NCBI Taxonomy" id="394503"/>
    <lineage>
        <taxon>Bacteria</taxon>
        <taxon>Bacillati</taxon>
        <taxon>Bacillota</taxon>
        <taxon>Clostridia</taxon>
        <taxon>Eubacteriales</taxon>
        <taxon>Oscillospiraceae</taxon>
        <taxon>Ruminiclostridium</taxon>
    </lineage>
</organism>
<dbReference type="RefSeq" id="WP_015924486.1">
    <property type="nucleotide sequence ID" value="NC_011898.1"/>
</dbReference>
<keyword evidence="5" id="KW-1003">Cell membrane</keyword>
<dbReference type="STRING" id="394503.Ccel_0967"/>
<dbReference type="EMBL" id="CP001348">
    <property type="protein sequence ID" value="ACL75329.1"/>
    <property type="molecule type" value="Genomic_DNA"/>
</dbReference>
<keyword evidence="5" id="KW-0813">Transport</keyword>
<dbReference type="GO" id="GO:0140359">
    <property type="term" value="F:ABC-type transporter activity"/>
    <property type="evidence" value="ECO:0007669"/>
    <property type="project" value="InterPro"/>
</dbReference>
<evidence type="ECO:0000256" key="4">
    <source>
        <dbReference type="ARBA" id="ARBA00023136"/>
    </source>
</evidence>
<dbReference type="InterPro" id="IPR013525">
    <property type="entry name" value="ABC2_TM"/>
</dbReference>
<dbReference type="GO" id="GO:0043190">
    <property type="term" value="C:ATP-binding cassette (ABC) transporter complex"/>
    <property type="evidence" value="ECO:0007669"/>
    <property type="project" value="InterPro"/>
</dbReference>
<sequence length="258" mass="28317">MENKVRLWFRAVLDFVIMDLLQFLRSPAGLITTLLTPITMIASFGLGTSVPASSSISPVTSGSYFQFVAPGIMFVGIMFSSTFTMGYGILVDKRKRIAEDVITSSIPYSAFVSGRFFSMLIKSILQMLIIVITAILFFDLNVKYPGMLLLAITCTTFFFAGFGVLLAAGTDEIAFSGLSNMLLVPLFYFSGVFFPIENFGGLGKVLQFLPSSIQVKLFRYSILGDLPNNILLPIILALVFTLIMVILPSLVFKSAIKK</sequence>